<evidence type="ECO:0000313" key="1">
    <source>
        <dbReference type="EMBL" id="KAJ9111420.1"/>
    </source>
</evidence>
<accession>A0ACC2WJR6</accession>
<comment type="caution">
    <text evidence="1">The sequence shown here is derived from an EMBL/GenBank/DDBJ whole genome shotgun (WGS) entry which is preliminary data.</text>
</comment>
<organism evidence="1 2">
    <name type="scientific">Naganishia cerealis</name>
    <dbReference type="NCBI Taxonomy" id="610337"/>
    <lineage>
        <taxon>Eukaryota</taxon>
        <taxon>Fungi</taxon>
        <taxon>Dikarya</taxon>
        <taxon>Basidiomycota</taxon>
        <taxon>Agaricomycotina</taxon>
        <taxon>Tremellomycetes</taxon>
        <taxon>Filobasidiales</taxon>
        <taxon>Filobasidiaceae</taxon>
        <taxon>Naganishia</taxon>
    </lineage>
</organism>
<name>A0ACC2WJR6_9TREE</name>
<protein>
    <submittedName>
        <fullName evidence="1">Uncharacterized protein</fullName>
    </submittedName>
</protein>
<dbReference type="Proteomes" id="UP001241377">
    <property type="component" value="Unassembled WGS sequence"/>
</dbReference>
<reference evidence="1" key="1">
    <citation type="submission" date="2023-04" db="EMBL/GenBank/DDBJ databases">
        <title>Draft Genome sequencing of Naganishia species isolated from polar environments using Oxford Nanopore Technology.</title>
        <authorList>
            <person name="Leo P."/>
            <person name="Venkateswaran K."/>
        </authorList>
    </citation>
    <scope>NUCLEOTIDE SEQUENCE</scope>
    <source>
        <strain evidence="1">MNA-CCFEE 5261</strain>
    </source>
</reference>
<dbReference type="EMBL" id="JASBWR010000008">
    <property type="protein sequence ID" value="KAJ9111420.1"/>
    <property type="molecule type" value="Genomic_DNA"/>
</dbReference>
<sequence>MASSIIGHITIPTLSRFEPAASSSAAATRPAEDIAMKDIKRPDITAAAVEAQEDPAFSTSREAVGRDPLELRGKILNDGELNELRQRKKSGKITQFYEDQNDVHPFHIERLLKPMHVLTSEAQAEEQDAAGAVKLAIRLSFIANILLAGLQLYAAISSLSLSLFATCIDAVFDPFANVLLNILHKRSKNVDEKKWPIGGSRFESSESGRLWNVMVVTFIDAYSDLWFQLLYEDHRNDCFVNAFGIGMSAAGAKVAWWVSHWQGVAEPALDEQFQFLAGIAAPVDFQQLVIYKVRG</sequence>
<keyword evidence="2" id="KW-1185">Reference proteome</keyword>
<evidence type="ECO:0000313" key="2">
    <source>
        <dbReference type="Proteomes" id="UP001241377"/>
    </source>
</evidence>
<proteinExistence type="predicted"/>
<gene>
    <name evidence="1" type="ORF">QFC19_001189</name>
</gene>